<dbReference type="InterPro" id="IPR036812">
    <property type="entry name" value="NAD(P)_OxRdtase_dom_sf"/>
</dbReference>
<evidence type="ECO:0000256" key="1">
    <source>
        <dbReference type="ARBA" id="ARBA00023002"/>
    </source>
</evidence>
<proteinExistence type="predicted"/>
<dbReference type="Proteomes" id="UP001055091">
    <property type="component" value="Unassembled WGS sequence"/>
</dbReference>
<reference evidence="2" key="1">
    <citation type="submission" date="2022-01" db="EMBL/GenBank/DDBJ databases">
        <title>Novel bile acid biosynthetic pathways are enriched in the microbiome of centenarians.</title>
        <authorList>
            <person name="Sato Y."/>
            <person name="Atarashi K."/>
            <person name="Plichta R.D."/>
            <person name="Arai Y."/>
            <person name="Sasajima S."/>
            <person name="Kearney M.S."/>
            <person name="Suda W."/>
            <person name="Takeshita K."/>
            <person name="Sasaki T."/>
            <person name="Okamoto S."/>
            <person name="Skelly N.A."/>
            <person name="Okamura Y."/>
            <person name="Vlamakis H."/>
            <person name="Li Y."/>
            <person name="Tanoue T."/>
            <person name="Takei H."/>
            <person name="Nittono H."/>
            <person name="Narushima S."/>
            <person name="Irie J."/>
            <person name="Itoh H."/>
            <person name="Moriya K."/>
            <person name="Sugiura Y."/>
            <person name="Suematsu M."/>
            <person name="Moritoki N."/>
            <person name="Shibata S."/>
            <person name="Littman R.D."/>
            <person name="Fischbach A.M."/>
            <person name="Uwamino Y."/>
            <person name="Inoue T."/>
            <person name="Honda A."/>
            <person name="Hattori M."/>
            <person name="Murai T."/>
            <person name="Xavier J.R."/>
            <person name="Hirose N."/>
            <person name="Honda K."/>
        </authorList>
    </citation>
    <scope>NUCLEOTIDE SEQUENCE</scope>
    <source>
        <strain evidence="2">CE91-St55</strain>
    </source>
</reference>
<dbReference type="GO" id="GO:0016491">
    <property type="term" value="F:oxidoreductase activity"/>
    <property type="evidence" value="ECO:0007669"/>
    <property type="project" value="UniProtKB-KW"/>
</dbReference>
<sequence>MEYTKLGRCGLRVSRLCLGTMNFGSGTEEKEAFRIMDAALDAGINFFDTANNYGFLTGNEGITEEIIGRWFAQKGSRRERVVLATKVHEDMKNPEDGPNSAAGLSIYKIRRHFKESLRRLQTDHVEIYYMHHIDRSITWTETWDAFQNLYDRGLVDYIGASNFPAWEIARAQGEAEKRNFMGISVEQDRYNLTCRLPELEVLPACEALGVGFVAWAPLGGGMLAGKSEDSLRRIGLADSNLEKAEAYRKACGEAGLKEADAALAWLLNNPRLTAPIIGIRTMEQLNSSLHALDIKLSQDFVEELDRIFPGPGGPSPEAYAW</sequence>
<dbReference type="GO" id="GO:0005829">
    <property type="term" value="C:cytosol"/>
    <property type="evidence" value="ECO:0007669"/>
    <property type="project" value="UniProtKB-ARBA"/>
</dbReference>
<gene>
    <name evidence="2" type="primary">yrpG</name>
    <name evidence="2" type="ORF">CE91St55_24280</name>
</gene>
<dbReference type="SUPFAM" id="SSF51430">
    <property type="entry name" value="NAD(P)-linked oxidoreductase"/>
    <property type="match status" value="1"/>
</dbReference>
<dbReference type="Pfam" id="PF00248">
    <property type="entry name" value="Aldo_ket_red"/>
    <property type="match status" value="1"/>
</dbReference>
<dbReference type="InterPro" id="IPR023210">
    <property type="entry name" value="NADP_OxRdtase_dom"/>
</dbReference>
<keyword evidence="1" id="KW-0560">Oxidoreductase</keyword>
<organism evidence="2 3">
    <name type="scientific">Hungatella hathewayi</name>
    <dbReference type="NCBI Taxonomy" id="154046"/>
    <lineage>
        <taxon>Bacteria</taxon>
        <taxon>Bacillati</taxon>
        <taxon>Bacillota</taxon>
        <taxon>Clostridia</taxon>
        <taxon>Lachnospirales</taxon>
        <taxon>Lachnospiraceae</taxon>
        <taxon>Hungatella</taxon>
    </lineage>
</organism>
<dbReference type="FunFam" id="3.20.20.100:FF:000004">
    <property type="entry name" value="Oxidoreductase, aldo/keto reductase"/>
    <property type="match status" value="1"/>
</dbReference>
<dbReference type="GeneID" id="93148276"/>
<accession>A0A413X7X7</accession>
<dbReference type="PANTHER" id="PTHR43364:SF5">
    <property type="entry name" value="REDUCTASE"/>
    <property type="match status" value="1"/>
</dbReference>
<evidence type="ECO:0000313" key="2">
    <source>
        <dbReference type="EMBL" id="GKH00447.1"/>
    </source>
</evidence>
<dbReference type="Gene3D" id="3.20.20.100">
    <property type="entry name" value="NADP-dependent oxidoreductase domain"/>
    <property type="match status" value="1"/>
</dbReference>
<dbReference type="InterPro" id="IPR050523">
    <property type="entry name" value="AKR_Detox_Biosynth"/>
</dbReference>
<dbReference type="EMBL" id="BQNJ01000001">
    <property type="protein sequence ID" value="GKH00447.1"/>
    <property type="molecule type" value="Genomic_DNA"/>
</dbReference>
<name>A0A413X7X7_9FIRM</name>
<dbReference type="PANTHER" id="PTHR43364">
    <property type="entry name" value="NADH-SPECIFIC METHYLGLYOXAL REDUCTASE-RELATED"/>
    <property type="match status" value="1"/>
</dbReference>
<dbReference type="AlphaFoldDB" id="A0A413X7X7"/>
<comment type="caution">
    <text evidence="2">The sequence shown here is derived from an EMBL/GenBank/DDBJ whole genome shotgun (WGS) entry which is preliminary data.</text>
</comment>
<dbReference type="RefSeq" id="WP_118040411.1">
    <property type="nucleotide sequence ID" value="NZ_BQNJ01000001.1"/>
</dbReference>
<protein>
    <submittedName>
        <fullName evidence="2">Oxidoreductase YrpG</fullName>
    </submittedName>
</protein>
<evidence type="ECO:0000313" key="3">
    <source>
        <dbReference type="Proteomes" id="UP001055091"/>
    </source>
</evidence>